<dbReference type="AlphaFoldDB" id="A0A2S8GCR8"/>
<feature type="domain" description="VapC50 C-terminal" evidence="2">
    <location>
        <begin position="131"/>
        <end position="184"/>
    </location>
</feature>
<dbReference type="InterPro" id="IPR002716">
    <property type="entry name" value="PIN_dom"/>
</dbReference>
<evidence type="ECO:0000313" key="3">
    <source>
        <dbReference type="EMBL" id="PQO42265.1"/>
    </source>
</evidence>
<protein>
    <submittedName>
        <fullName evidence="3">PIN domain-containing protein</fullName>
    </submittedName>
</protein>
<name>A0A2S8GCR8_9BACT</name>
<comment type="caution">
    <text evidence="3">The sequence shown here is derived from an EMBL/GenBank/DDBJ whole genome shotgun (WGS) entry which is preliminary data.</text>
</comment>
<accession>A0A2S8GCR8</accession>
<evidence type="ECO:0000259" key="2">
    <source>
        <dbReference type="Pfam" id="PF26343"/>
    </source>
</evidence>
<sequence>MDHPVVAVYDANILYPAPIRDLFMRLAHAGLVRAKWTEEIHDEWIRNVLKNNPAITQERLTRTRRLMNEAIRDCLVTDYEGRIPNLSLPDPNDRHVLAAAIQARASVIITFNLRDFPASILAAYDLNAIHPDTFLVDLLDADTESVCEAVSQQRRALRNPPKTADELLDTLETQGLRQSCEKLRLLVDSL</sequence>
<dbReference type="Proteomes" id="UP000237819">
    <property type="component" value="Unassembled WGS sequence"/>
</dbReference>
<dbReference type="InterPro" id="IPR058652">
    <property type="entry name" value="VapC50_C"/>
</dbReference>
<reference evidence="3 4" key="1">
    <citation type="submission" date="2018-02" db="EMBL/GenBank/DDBJ databases">
        <title>Comparative genomes isolates from brazilian mangrove.</title>
        <authorList>
            <person name="Araujo J.E."/>
            <person name="Taketani R.G."/>
            <person name="Silva M.C.P."/>
            <person name="Loureco M.V."/>
            <person name="Andreote F.D."/>
        </authorList>
    </citation>
    <scope>NUCLEOTIDE SEQUENCE [LARGE SCALE GENOMIC DNA]</scope>
    <source>
        <strain evidence="3 4">Nap-Phe MGV</strain>
    </source>
</reference>
<feature type="domain" description="PIN" evidence="1">
    <location>
        <begin position="8"/>
        <end position="113"/>
    </location>
</feature>
<organism evidence="3 4">
    <name type="scientific">Blastopirellula marina</name>
    <dbReference type="NCBI Taxonomy" id="124"/>
    <lineage>
        <taxon>Bacteria</taxon>
        <taxon>Pseudomonadati</taxon>
        <taxon>Planctomycetota</taxon>
        <taxon>Planctomycetia</taxon>
        <taxon>Pirellulales</taxon>
        <taxon>Pirellulaceae</taxon>
        <taxon>Blastopirellula</taxon>
    </lineage>
</organism>
<dbReference type="Pfam" id="PF13470">
    <property type="entry name" value="PIN_3"/>
    <property type="match status" value="1"/>
</dbReference>
<dbReference type="EMBL" id="PUHZ01000025">
    <property type="protein sequence ID" value="PQO42265.1"/>
    <property type="molecule type" value="Genomic_DNA"/>
</dbReference>
<gene>
    <name evidence="3" type="ORF">C5Y93_28400</name>
</gene>
<dbReference type="RefSeq" id="WP_105338846.1">
    <property type="nucleotide sequence ID" value="NZ_PUHZ01000025.1"/>
</dbReference>
<proteinExistence type="predicted"/>
<evidence type="ECO:0000313" key="4">
    <source>
        <dbReference type="Proteomes" id="UP000237819"/>
    </source>
</evidence>
<evidence type="ECO:0000259" key="1">
    <source>
        <dbReference type="Pfam" id="PF13470"/>
    </source>
</evidence>
<dbReference type="Pfam" id="PF26343">
    <property type="entry name" value="VapC50_C"/>
    <property type="match status" value="1"/>
</dbReference>
<dbReference type="OrthoDB" id="211933at2"/>